<proteinExistence type="predicted"/>
<dbReference type="PATRIC" id="fig|1122147.4.peg.1032"/>
<gene>
    <name evidence="1" type="ORF">FC91_GL000995</name>
</gene>
<accession>A0A0R1XQA2</accession>
<organism evidence="1 2">
    <name type="scientific">Schleiferilactobacillus harbinensis DSM 16991</name>
    <dbReference type="NCBI Taxonomy" id="1122147"/>
    <lineage>
        <taxon>Bacteria</taxon>
        <taxon>Bacillati</taxon>
        <taxon>Bacillota</taxon>
        <taxon>Bacilli</taxon>
        <taxon>Lactobacillales</taxon>
        <taxon>Lactobacillaceae</taxon>
        <taxon>Schleiferilactobacillus</taxon>
    </lineage>
</organism>
<sequence length="83" mass="9474">MVVKTEKQLRKAGFKIAKRSKIYYVVMMTTHSGIVTPHRVFTDAYSAQALSQRLNLQATDGYFADRDMDKLSRFYVVKALPGN</sequence>
<dbReference type="AlphaFoldDB" id="A0A0R1XQA2"/>
<protein>
    <submittedName>
        <fullName evidence="1">Uncharacterized protein</fullName>
    </submittedName>
</protein>
<evidence type="ECO:0000313" key="2">
    <source>
        <dbReference type="Proteomes" id="UP000050949"/>
    </source>
</evidence>
<name>A0A0R1XQA2_9LACO</name>
<evidence type="ECO:0000313" key="1">
    <source>
        <dbReference type="EMBL" id="KRM29174.1"/>
    </source>
</evidence>
<reference evidence="1 2" key="1">
    <citation type="journal article" date="2015" name="Genome Announc.">
        <title>Expanding the biotechnology potential of lactobacilli through comparative genomics of 213 strains and associated genera.</title>
        <authorList>
            <person name="Sun Z."/>
            <person name="Harris H.M."/>
            <person name="McCann A."/>
            <person name="Guo C."/>
            <person name="Argimon S."/>
            <person name="Zhang W."/>
            <person name="Yang X."/>
            <person name="Jeffery I.B."/>
            <person name="Cooney J.C."/>
            <person name="Kagawa T.F."/>
            <person name="Liu W."/>
            <person name="Song Y."/>
            <person name="Salvetti E."/>
            <person name="Wrobel A."/>
            <person name="Rasinkangas P."/>
            <person name="Parkhill J."/>
            <person name="Rea M.C."/>
            <person name="O'Sullivan O."/>
            <person name="Ritari J."/>
            <person name="Douillard F.P."/>
            <person name="Paul Ross R."/>
            <person name="Yang R."/>
            <person name="Briner A.E."/>
            <person name="Felis G.E."/>
            <person name="de Vos W.M."/>
            <person name="Barrangou R."/>
            <person name="Klaenhammer T.R."/>
            <person name="Caufield P.W."/>
            <person name="Cui Y."/>
            <person name="Zhang H."/>
            <person name="O'Toole P.W."/>
        </authorList>
    </citation>
    <scope>NUCLEOTIDE SEQUENCE [LARGE SCALE GENOMIC DNA]</scope>
    <source>
        <strain evidence="1 2">DSM 16991</strain>
    </source>
</reference>
<dbReference type="RefSeq" id="WP_027828729.1">
    <property type="nucleotide sequence ID" value="NZ_AUEH01000027.1"/>
</dbReference>
<dbReference type="Proteomes" id="UP000050949">
    <property type="component" value="Unassembled WGS sequence"/>
</dbReference>
<dbReference type="EMBL" id="AZFW01000017">
    <property type="protein sequence ID" value="KRM29174.1"/>
    <property type="molecule type" value="Genomic_DNA"/>
</dbReference>
<comment type="caution">
    <text evidence="1">The sequence shown here is derived from an EMBL/GenBank/DDBJ whole genome shotgun (WGS) entry which is preliminary data.</text>
</comment>